<proteinExistence type="predicted"/>
<dbReference type="Proteomes" id="UP000029447">
    <property type="component" value="Unassembled WGS sequence"/>
</dbReference>
<accession>A0ABR4VI41</accession>
<evidence type="ECO:0000313" key="1">
    <source>
        <dbReference type="EMBL" id="KGA39034.1"/>
    </source>
</evidence>
<organism evidence="1 2">
    <name type="scientific">Pectobacterium odoriferum</name>
    <dbReference type="NCBI Taxonomy" id="78398"/>
    <lineage>
        <taxon>Bacteria</taxon>
        <taxon>Pseudomonadati</taxon>
        <taxon>Pseudomonadota</taxon>
        <taxon>Gammaproteobacteria</taxon>
        <taxon>Enterobacterales</taxon>
        <taxon>Pectobacteriaceae</taxon>
        <taxon>Pectobacterium</taxon>
    </lineage>
</organism>
<keyword evidence="2" id="KW-1185">Reference proteome</keyword>
<sequence>MLSANMSYYLLPKTATVLVRAAAISSPGLKAQLGVGVDHEGAYKSDNTMDARWFTLRSIIRIAQQVKNTGLAYHE</sequence>
<comment type="caution">
    <text evidence="1">The sequence shown here is derived from an EMBL/GenBank/DDBJ whole genome shotgun (WGS) entry which is preliminary data.</text>
</comment>
<protein>
    <submittedName>
        <fullName evidence="1">Uncharacterized protein</fullName>
    </submittedName>
</protein>
<evidence type="ECO:0000313" key="2">
    <source>
        <dbReference type="Proteomes" id="UP000029447"/>
    </source>
</evidence>
<dbReference type="EMBL" id="JQOF01000083">
    <property type="protein sequence ID" value="KGA39034.1"/>
    <property type="molecule type" value="Genomic_DNA"/>
</dbReference>
<reference evidence="1 2" key="1">
    <citation type="submission" date="2014-08" db="EMBL/GenBank/DDBJ databases">
        <title>Genome sequences of NCPPB Pectobacterium isolates.</title>
        <authorList>
            <person name="Glover R.H."/>
            <person name="Sapp M."/>
            <person name="Elphinstone J."/>
        </authorList>
    </citation>
    <scope>NUCLEOTIDE SEQUENCE [LARGE SCALE GENOMIC DNA]</scope>
    <source>
        <strain evidence="1 2">NCPPB3841</strain>
    </source>
</reference>
<gene>
    <name evidence="1" type="ORF">KU75_25100</name>
</gene>
<name>A0ABR4VI41_9GAMM</name>